<sequence length="215" mass="24385">MRLKGSNNIEGSDQSLREFADWLLKIGDGKIGEISDGIGRIKIPYDILIKDWINPVEAVVTSTFKNYIDDPDDEKNLQDRAVLAPTLQTVDEINEYMMKINQRQHVFYFSADMACKSETQTDVAAAVHTPEFLNGLKSSGLPDHKIKLKVGIPVMLLRNIDHSSGLCNRTRLTVTQLRKRVTEALVITDSNARQKMFIPRMNLSPSDHRIPFKFN</sequence>
<dbReference type="AlphaFoldDB" id="A0A6P4DWV9"/>
<dbReference type="SUPFAM" id="SSF52540">
    <property type="entry name" value="P-loop containing nucleoside triphosphate hydrolases"/>
    <property type="match status" value="1"/>
</dbReference>
<dbReference type="RefSeq" id="XP_015970479.1">
    <property type="nucleotide sequence ID" value="XM_016114993.1"/>
</dbReference>
<feature type="domain" description="DNA helicase Pif1-like 2B" evidence="1">
    <location>
        <begin position="131"/>
        <end position="177"/>
    </location>
</feature>
<evidence type="ECO:0000259" key="1">
    <source>
        <dbReference type="Pfam" id="PF21530"/>
    </source>
</evidence>
<name>A0A6P4DWV9_ARADU</name>
<dbReference type="KEGG" id="adu:107493962"/>
<evidence type="ECO:0000313" key="2">
    <source>
        <dbReference type="Proteomes" id="UP000515211"/>
    </source>
</evidence>
<dbReference type="Proteomes" id="UP000515211">
    <property type="component" value="Chromosome 1"/>
</dbReference>
<gene>
    <name evidence="3" type="primary">LOC107493962</name>
</gene>
<dbReference type="Pfam" id="PF21530">
    <property type="entry name" value="Pif1_2B_dom"/>
    <property type="match status" value="1"/>
</dbReference>
<reference evidence="2" key="1">
    <citation type="journal article" date="2016" name="Nat. Genet.">
        <title>The genome sequences of Arachis duranensis and Arachis ipaensis, the diploid ancestors of cultivated peanut.</title>
        <authorList>
            <person name="Bertioli D.J."/>
            <person name="Cannon S.B."/>
            <person name="Froenicke L."/>
            <person name="Huang G."/>
            <person name="Farmer A.D."/>
            <person name="Cannon E.K."/>
            <person name="Liu X."/>
            <person name="Gao D."/>
            <person name="Clevenger J."/>
            <person name="Dash S."/>
            <person name="Ren L."/>
            <person name="Moretzsohn M.C."/>
            <person name="Shirasawa K."/>
            <person name="Huang W."/>
            <person name="Vidigal B."/>
            <person name="Abernathy B."/>
            <person name="Chu Y."/>
            <person name="Niederhuth C.E."/>
            <person name="Umale P."/>
            <person name="Araujo A.C."/>
            <person name="Kozik A."/>
            <person name="Kim K.D."/>
            <person name="Burow M.D."/>
            <person name="Varshney R.K."/>
            <person name="Wang X."/>
            <person name="Zhang X."/>
            <person name="Barkley N."/>
            <person name="Guimaraes P.M."/>
            <person name="Isobe S."/>
            <person name="Guo B."/>
            <person name="Liao B."/>
            <person name="Stalker H.T."/>
            <person name="Schmitz R.J."/>
            <person name="Scheffler B.E."/>
            <person name="Leal-Bertioli S.C."/>
            <person name="Xun X."/>
            <person name="Jackson S.A."/>
            <person name="Michelmore R."/>
            <person name="Ozias-Akins P."/>
        </authorList>
    </citation>
    <scope>NUCLEOTIDE SEQUENCE [LARGE SCALE GENOMIC DNA]</scope>
    <source>
        <strain evidence="2">cv. V14167</strain>
    </source>
</reference>
<reference evidence="3" key="2">
    <citation type="submission" date="2025-08" db="UniProtKB">
        <authorList>
            <consortium name="RefSeq"/>
        </authorList>
    </citation>
    <scope>IDENTIFICATION</scope>
    <source>
        <tissue evidence="3">Whole plant</tissue>
    </source>
</reference>
<evidence type="ECO:0000313" key="3">
    <source>
        <dbReference type="RefSeq" id="XP_015970479.1"/>
    </source>
</evidence>
<dbReference type="InterPro" id="IPR027417">
    <property type="entry name" value="P-loop_NTPase"/>
</dbReference>
<dbReference type="PANTHER" id="PTHR23274:SF48">
    <property type="entry name" value="ATP-DEPENDENT DNA HELICASE"/>
    <property type="match status" value="1"/>
</dbReference>
<accession>A0A6P4DWV9</accession>
<dbReference type="GO" id="GO:0005657">
    <property type="term" value="C:replication fork"/>
    <property type="evidence" value="ECO:0007669"/>
    <property type="project" value="TreeGrafter"/>
</dbReference>
<dbReference type="GO" id="GO:0006260">
    <property type="term" value="P:DNA replication"/>
    <property type="evidence" value="ECO:0007669"/>
    <property type="project" value="TreeGrafter"/>
</dbReference>
<keyword evidence="2" id="KW-1185">Reference proteome</keyword>
<dbReference type="PANTHER" id="PTHR23274">
    <property type="entry name" value="DNA HELICASE-RELATED"/>
    <property type="match status" value="1"/>
</dbReference>
<proteinExistence type="predicted"/>
<protein>
    <submittedName>
        <fullName evidence="3">Uncharacterized protein LOC107493962</fullName>
    </submittedName>
</protein>
<organism evidence="2 3">
    <name type="scientific">Arachis duranensis</name>
    <name type="common">Wild peanut</name>
    <dbReference type="NCBI Taxonomy" id="130453"/>
    <lineage>
        <taxon>Eukaryota</taxon>
        <taxon>Viridiplantae</taxon>
        <taxon>Streptophyta</taxon>
        <taxon>Embryophyta</taxon>
        <taxon>Tracheophyta</taxon>
        <taxon>Spermatophyta</taxon>
        <taxon>Magnoliopsida</taxon>
        <taxon>eudicotyledons</taxon>
        <taxon>Gunneridae</taxon>
        <taxon>Pentapetalae</taxon>
        <taxon>rosids</taxon>
        <taxon>fabids</taxon>
        <taxon>Fabales</taxon>
        <taxon>Fabaceae</taxon>
        <taxon>Papilionoideae</taxon>
        <taxon>50 kb inversion clade</taxon>
        <taxon>dalbergioids sensu lato</taxon>
        <taxon>Dalbergieae</taxon>
        <taxon>Pterocarpus clade</taxon>
        <taxon>Arachis</taxon>
    </lineage>
</organism>
<dbReference type="InterPro" id="IPR049163">
    <property type="entry name" value="Pif1-like_2B_dom"/>
</dbReference>
<dbReference type="GeneID" id="107493962"/>
<dbReference type="OrthoDB" id="1435109at2759"/>